<dbReference type="InterPro" id="IPR036388">
    <property type="entry name" value="WH-like_DNA-bd_sf"/>
</dbReference>
<dbReference type="PANTHER" id="PTHR48111">
    <property type="entry name" value="REGULATOR OF RPOS"/>
    <property type="match status" value="1"/>
</dbReference>
<dbReference type="GO" id="GO:0005829">
    <property type="term" value="C:cytosol"/>
    <property type="evidence" value="ECO:0007669"/>
    <property type="project" value="TreeGrafter"/>
</dbReference>
<dbReference type="OrthoDB" id="9802426at2"/>
<dbReference type="InterPro" id="IPR001867">
    <property type="entry name" value="OmpR/PhoB-type_DNA-bd"/>
</dbReference>
<protein>
    <recommendedName>
        <fullName evidence="1">Stage 0 sporulation protein A homolog</fullName>
    </recommendedName>
</protein>
<feature type="domain" description="Response regulatory" evidence="10">
    <location>
        <begin position="5"/>
        <end position="123"/>
    </location>
</feature>
<dbReference type="GO" id="GO:0032993">
    <property type="term" value="C:protein-DNA complex"/>
    <property type="evidence" value="ECO:0007669"/>
    <property type="project" value="TreeGrafter"/>
</dbReference>
<evidence type="ECO:0000256" key="1">
    <source>
        <dbReference type="ARBA" id="ARBA00018672"/>
    </source>
</evidence>
<dbReference type="InterPro" id="IPR016032">
    <property type="entry name" value="Sig_transdc_resp-reg_C-effctor"/>
</dbReference>
<evidence type="ECO:0000256" key="6">
    <source>
        <dbReference type="ARBA" id="ARBA00023163"/>
    </source>
</evidence>
<dbReference type="Pfam" id="PF00486">
    <property type="entry name" value="Trans_reg_C"/>
    <property type="match status" value="1"/>
</dbReference>
<evidence type="ECO:0000256" key="3">
    <source>
        <dbReference type="ARBA" id="ARBA00023012"/>
    </source>
</evidence>
<dbReference type="RefSeq" id="WP_073287974.1">
    <property type="nucleotide sequence ID" value="NZ_FRCP01000012.1"/>
</dbReference>
<dbReference type="PROSITE" id="PS50110">
    <property type="entry name" value="RESPONSE_REGULATORY"/>
    <property type="match status" value="1"/>
</dbReference>
<dbReference type="FunFam" id="3.40.50.2300:FF:000001">
    <property type="entry name" value="DNA-binding response regulator PhoB"/>
    <property type="match status" value="1"/>
</dbReference>
<comment type="function">
    <text evidence="7">May play the central regulatory role in sporulation. It may be an element of the effector pathway responsible for the activation of sporulation genes in response to nutritional stress. Spo0A may act in concert with spo0H (a sigma factor) to control the expression of some genes that are critical to the sporulation process.</text>
</comment>
<evidence type="ECO:0000256" key="9">
    <source>
        <dbReference type="PROSITE-ProRule" id="PRU01091"/>
    </source>
</evidence>
<dbReference type="PROSITE" id="PS51755">
    <property type="entry name" value="OMPR_PHOB"/>
    <property type="match status" value="1"/>
</dbReference>
<dbReference type="Proteomes" id="UP000184038">
    <property type="component" value="Unassembled WGS sequence"/>
</dbReference>
<keyword evidence="5 9" id="KW-0238">DNA-binding</keyword>
<sequence>MSTKTILAVDDEPHILELLQYNLESAGYEVVKAETGEDAMNYIENQSYDFAVILLDWMLPGIDGIEVLKRIRMNERYRNVPIIMLTAKSDEISKVVGLEIGADDYLSKPFGVHELIARMKAVMRRSGGVQPVTSSEQEEIIKIDSLVINKTRRTVEVDGKSVDLALKEYELLYLLAKNKGIVFTRENLLEKIWGYDYLGETRTVDVHVRNIRKKIEKDDTSPVYIKTVRGIGYKFG</sequence>
<dbReference type="Gene3D" id="1.10.10.10">
    <property type="entry name" value="Winged helix-like DNA-binding domain superfamily/Winged helix DNA-binding domain"/>
    <property type="match status" value="1"/>
</dbReference>
<dbReference type="SUPFAM" id="SSF46894">
    <property type="entry name" value="C-terminal effector domain of the bipartite response regulators"/>
    <property type="match status" value="1"/>
</dbReference>
<organism evidence="12 13">
    <name type="scientific">Anaerosporobacter mobilis DSM 15930</name>
    <dbReference type="NCBI Taxonomy" id="1120996"/>
    <lineage>
        <taxon>Bacteria</taxon>
        <taxon>Bacillati</taxon>
        <taxon>Bacillota</taxon>
        <taxon>Clostridia</taxon>
        <taxon>Lachnospirales</taxon>
        <taxon>Lachnospiraceae</taxon>
        <taxon>Anaerosporobacter</taxon>
    </lineage>
</organism>
<evidence type="ECO:0000259" key="11">
    <source>
        <dbReference type="PROSITE" id="PS51755"/>
    </source>
</evidence>
<evidence type="ECO:0000256" key="2">
    <source>
        <dbReference type="ARBA" id="ARBA00022553"/>
    </source>
</evidence>
<evidence type="ECO:0000256" key="8">
    <source>
        <dbReference type="PROSITE-ProRule" id="PRU00169"/>
    </source>
</evidence>
<dbReference type="STRING" id="1120996.SAMN02746066_02407"/>
<gene>
    <name evidence="12" type="ORF">SAMN02746066_02407</name>
</gene>
<name>A0A1M7JTZ7_9FIRM</name>
<keyword evidence="13" id="KW-1185">Reference proteome</keyword>
<dbReference type="SUPFAM" id="SSF52172">
    <property type="entry name" value="CheY-like"/>
    <property type="match status" value="1"/>
</dbReference>
<dbReference type="InterPro" id="IPR011006">
    <property type="entry name" value="CheY-like_superfamily"/>
</dbReference>
<keyword evidence="2 8" id="KW-0597">Phosphoprotein</keyword>
<dbReference type="Pfam" id="PF00072">
    <property type="entry name" value="Response_reg"/>
    <property type="match status" value="1"/>
</dbReference>
<reference evidence="12 13" key="1">
    <citation type="submission" date="2016-11" db="EMBL/GenBank/DDBJ databases">
        <authorList>
            <person name="Jaros S."/>
            <person name="Januszkiewicz K."/>
            <person name="Wedrychowicz H."/>
        </authorList>
    </citation>
    <scope>NUCLEOTIDE SEQUENCE [LARGE SCALE GENOMIC DNA]</scope>
    <source>
        <strain evidence="12 13">DSM 15930</strain>
    </source>
</reference>
<feature type="modified residue" description="4-aspartylphosphate" evidence="8">
    <location>
        <position position="56"/>
    </location>
</feature>
<dbReference type="EMBL" id="FRCP01000012">
    <property type="protein sequence ID" value="SHM56395.1"/>
    <property type="molecule type" value="Genomic_DNA"/>
</dbReference>
<dbReference type="InterPro" id="IPR039420">
    <property type="entry name" value="WalR-like"/>
</dbReference>
<dbReference type="GO" id="GO:0006355">
    <property type="term" value="P:regulation of DNA-templated transcription"/>
    <property type="evidence" value="ECO:0007669"/>
    <property type="project" value="InterPro"/>
</dbReference>
<dbReference type="GO" id="GO:0000156">
    <property type="term" value="F:phosphorelay response regulator activity"/>
    <property type="evidence" value="ECO:0007669"/>
    <property type="project" value="TreeGrafter"/>
</dbReference>
<dbReference type="CDD" id="cd00383">
    <property type="entry name" value="trans_reg_C"/>
    <property type="match status" value="1"/>
</dbReference>
<keyword evidence="4" id="KW-0805">Transcription regulation</keyword>
<keyword evidence="3" id="KW-0902">Two-component regulatory system</keyword>
<dbReference type="GO" id="GO:0000976">
    <property type="term" value="F:transcription cis-regulatory region binding"/>
    <property type="evidence" value="ECO:0007669"/>
    <property type="project" value="TreeGrafter"/>
</dbReference>
<dbReference type="FunFam" id="1.10.10.10:FF:000018">
    <property type="entry name" value="DNA-binding response regulator ResD"/>
    <property type="match status" value="1"/>
</dbReference>
<keyword evidence="6" id="KW-0804">Transcription</keyword>
<dbReference type="SMART" id="SM00862">
    <property type="entry name" value="Trans_reg_C"/>
    <property type="match status" value="1"/>
</dbReference>
<evidence type="ECO:0000256" key="5">
    <source>
        <dbReference type="ARBA" id="ARBA00023125"/>
    </source>
</evidence>
<dbReference type="AlphaFoldDB" id="A0A1M7JTZ7"/>
<dbReference type="SMART" id="SM00448">
    <property type="entry name" value="REC"/>
    <property type="match status" value="1"/>
</dbReference>
<accession>A0A1M7JTZ7</accession>
<evidence type="ECO:0000259" key="10">
    <source>
        <dbReference type="PROSITE" id="PS50110"/>
    </source>
</evidence>
<evidence type="ECO:0000313" key="13">
    <source>
        <dbReference type="Proteomes" id="UP000184038"/>
    </source>
</evidence>
<evidence type="ECO:0000313" key="12">
    <source>
        <dbReference type="EMBL" id="SHM56395.1"/>
    </source>
</evidence>
<dbReference type="Gene3D" id="6.10.250.690">
    <property type="match status" value="1"/>
</dbReference>
<feature type="DNA-binding region" description="OmpR/PhoB-type" evidence="9">
    <location>
        <begin position="138"/>
        <end position="236"/>
    </location>
</feature>
<proteinExistence type="predicted"/>
<evidence type="ECO:0000256" key="4">
    <source>
        <dbReference type="ARBA" id="ARBA00023015"/>
    </source>
</evidence>
<dbReference type="Gene3D" id="3.40.50.2300">
    <property type="match status" value="1"/>
</dbReference>
<dbReference type="InterPro" id="IPR001789">
    <property type="entry name" value="Sig_transdc_resp-reg_receiver"/>
</dbReference>
<dbReference type="PANTHER" id="PTHR48111:SF73">
    <property type="entry name" value="ALKALINE PHOSPHATASE SYNTHESIS TRANSCRIPTIONAL REGULATORY PROTEIN PHOP"/>
    <property type="match status" value="1"/>
</dbReference>
<evidence type="ECO:0000256" key="7">
    <source>
        <dbReference type="ARBA" id="ARBA00024867"/>
    </source>
</evidence>
<feature type="domain" description="OmpR/PhoB-type" evidence="11">
    <location>
        <begin position="138"/>
        <end position="236"/>
    </location>
</feature>